<organism evidence="1 2">
    <name type="scientific">Enterobacter agglomerans</name>
    <name type="common">Erwinia herbicola</name>
    <name type="synonym">Pantoea agglomerans</name>
    <dbReference type="NCBI Taxonomy" id="549"/>
    <lineage>
        <taxon>Bacteria</taxon>
        <taxon>Pseudomonadati</taxon>
        <taxon>Pseudomonadota</taxon>
        <taxon>Gammaproteobacteria</taxon>
        <taxon>Enterobacterales</taxon>
        <taxon>Erwiniaceae</taxon>
        <taxon>Pantoea</taxon>
        <taxon>Pantoea agglomerans group</taxon>
    </lineage>
</organism>
<reference evidence="1" key="1">
    <citation type="submission" date="2021-01" db="EMBL/GenBank/DDBJ databases">
        <title>Draft genome of Pantoea agglomerans Eh 335.</title>
        <authorList>
            <person name="Emsley S.A."/>
            <person name="Oline D.K."/>
            <person name="Saw J.H."/>
            <person name="Ushijima B."/>
            <person name="Videau P."/>
            <person name="Koyack M.J."/>
        </authorList>
    </citation>
    <scope>NUCLEOTIDE SEQUENCE</scope>
    <source>
        <strain evidence="1">Eh 335</strain>
    </source>
</reference>
<sequence length="204" mass="23039">MDHADAADNIITLYVDGAEVWDQHRSSGGHFFEQPWLDKFLSLVRPAGHILDIGCGAGKPIAEYFLQQQFAITGIDASAPMIARCRERFPASRWQVADMRTLQLDATFDGLLAWDSFFHLTRDHQRQMFKRFARHARPGAPLMFTSGPDDGEAIGTFLDQPLYHASLAHDEFRQLLTENGFRVVEQVTEDASCGGRTIWLAQQM</sequence>
<gene>
    <name evidence="1" type="ORF">JJL49_09330</name>
</gene>
<name>A0ACC5RLI1_ENTAG</name>
<keyword evidence="1" id="KW-0808">Transferase</keyword>
<protein>
    <submittedName>
        <fullName evidence="1">Class I SAM-dependent methyltransferase</fullName>
    </submittedName>
</protein>
<evidence type="ECO:0000313" key="1">
    <source>
        <dbReference type="EMBL" id="MBK4725426.1"/>
    </source>
</evidence>
<accession>A0ACC5RLI1</accession>
<proteinExistence type="predicted"/>
<dbReference type="Proteomes" id="UP000633731">
    <property type="component" value="Unassembled WGS sequence"/>
</dbReference>
<keyword evidence="2" id="KW-1185">Reference proteome</keyword>
<evidence type="ECO:0000313" key="2">
    <source>
        <dbReference type="Proteomes" id="UP000633731"/>
    </source>
</evidence>
<keyword evidence="1" id="KW-0489">Methyltransferase</keyword>
<comment type="caution">
    <text evidence="1">The sequence shown here is derived from an EMBL/GenBank/DDBJ whole genome shotgun (WGS) entry which is preliminary data.</text>
</comment>
<dbReference type="EMBL" id="JAEOXF010000004">
    <property type="protein sequence ID" value="MBK4725426.1"/>
    <property type="molecule type" value="Genomic_DNA"/>
</dbReference>